<dbReference type="PANTHER" id="PTHR33966:SF1">
    <property type="entry name" value="PROTEIN ODR-4 HOMOLOG"/>
    <property type="match status" value="1"/>
</dbReference>
<sequence>MVKTVVGDEAQVKASEETLSASTSPAQVGLVVGKLSASSDRALAYSLIPTPPTDSGAPACSLLHAKPAAKAASSGASSSLDFDVDWLAEHARQVSRMLLGGMTVIGIYIWASEASFKATSPAVLSQVLRAVSQVAPLYGTGVDERLLIHISYSPRRCAHKKEAYSARVDDRPPWPASRAAASHHCKLLLASGRCHCCLLLVKPPPRPAACIEVRLPASRDTTPRSGRWGLLLASRHAEKPPLLPAACVVEPARRSRLRHLLFLP</sequence>
<protein>
    <submittedName>
        <fullName evidence="6">Uncharacterized protein</fullName>
    </submittedName>
</protein>
<keyword evidence="4" id="KW-1133">Transmembrane helix</keyword>
<dbReference type="AlphaFoldDB" id="A0A0E0I680"/>
<evidence type="ECO:0000256" key="5">
    <source>
        <dbReference type="ARBA" id="ARBA00023136"/>
    </source>
</evidence>
<evidence type="ECO:0000256" key="4">
    <source>
        <dbReference type="ARBA" id="ARBA00022989"/>
    </source>
</evidence>
<dbReference type="EnsemblPlants" id="ONIVA08G00080.3">
    <property type="protein sequence ID" value="ONIVA08G00080.3"/>
    <property type="gene ID" value="ONIVA08G00080"/>
</dbReference>
<evidence type="ECO:0000256" key="2">
    <source>
        <dbReference type="ARBA" id="ARBA00010131"/>
    </source>
</evidence>
<reference evidence="6" key="2">
    <citation type="submission" date="2018-04" db="EMBL/GenBank/DDBJ databases">
        <title>OnivRS2 (Oryza nivara Reference Sequence Version 2).</title>
        <authorList>
            <person name="Zhang J."/>
            <person name="Kudrna D."/>
            <person name="Lee S."/>
            <person name="Talag J."/>
            <person name="Rajasekar S."/>
            <person name="Welchert J."/>
            <person name="Hsing Y.-I."/>
            <person name="Wing R.A."/>
        </authorList>
    </citation>
    <scope>NUCLEOTIDE SEQUENCE [LARGE SCALE GENOMIC DNA]</scope>
    <source>
        <strain evidence="6">SL10</strain>
    </source>
</reference>
<dbReference type="GO" id="GO:0016020">
    <property type="term" value="C:membrane"/>
    <property type="evidence" value="ECO:0007669"/>
    <property type="project" value="UniProtKB-SubCell"/>
</dbReference>
<evidence type="ECO:0000256" key="3">
    <source>
        <dbReference type="ARBA" id="ARBA00022692"/>
    </source>
</evidence>
<comment type="similarity">
    <text evidence="2">Belongs to the ODR-4 family.</text>
</comment>
<comment type="subcellular location">
    <subcellularLocation>
        <location evidence="1">Membrane</location>
    </subcellularLocation>
</comment>
<proteinExistence type="inferred from homology"/>
<dbReference type="GO" id="GO:0008104">
    <property type="term" value="P:intracellular protein localization"/>
    <property type="evidence" value="ECO:0007669"/>
    <property type="project" value="TreeGrafter"/>
</dbReference>
<dbReference type="GO" id="GO:0012505">
    <property type="term" value="C:endomembrane system"/>
    <property type="evidence" value="ECO:0007669"/>
    <property type="project" value="TreeGrafter"/>
</dbReference>
<organism evidence="6">
    <name type="scientific">Oryza nivara</name>
    <name type="common">Indian wild rice</name>
    <name type="synonym">Oryza sativa f. spontanea</name>
    <dbReference type="NCBI Taxonomy" id="4536"/>
    <lineage>
        <taxon>Eukaryota</taxon>
        <taxon>Viridiplantae</taxon>
        <taxon>Streptophyta</taxon>
        <taxon>Embryophyta</taxon>
        <taxon>Tracheophyta</taxon>
        <taxon>Spermatophyta</taxon>
        <taxon>Magnoliopsida</taxon>
        <taxon>Liliopsida</taxon>
        <taxon>Poales</taxon>
        <taxon>Poaceae</taxon>
        <taxon>BOP clade</taxon>
        <taxon>Oryzoideae</taxon>
        <taxon>Oryzeae</taxon>
        <taxon>Oryzinae</taxon>
        <taxon>Oryza</taxon>
    </lineage>
</organism>
<evidence type="ECO:0000313" key="6">
    <source>
        <dbReference type="EnsemblPlants" id="ONIVA08G00080.3"/>
    </source>
</evidence>
<dbReference type="Gramene" id="ONIVA08G00080.3">
    <property type="protein sequence ID" value="ONIVA08G00080.3"/>
    <property type="gene ID" value="ONIVA08G00080"/>
</dbReference>
<evidence type="ECO:0000313" key="7">
    <source>
        <dbReference type="Proteomes" id="UP000006591"/>
    </source>
</evidence>
<dbReference type="HOGENOM" id="CLU_1055173_0_0_1"/>
<accession>A0A0E0I680</accession>
<reference evidence="6" key="1">
    <citation type="submission" date="2015-04" db="UniProtKB">
        <authorList>
            <consortium name="EnsemblPlants"/>
        </authorList>
    </citation>
    <scope>IDENTIFICATION</scope>
    <source>
        <strain evidence="6">SL10</strain>
    </source>
</reference>
<keyword evidence="3" id="KW-0812">Transmembrane</keyword>
<dbReference type="Proteomes" id="UP000006591">
    <property type="component" value="Chromosome 8"/>
</dbReference>
<evidence type="ECO:0000256" key="1">
    <source>
        <dbReference type="ARBA" id="ARBA00004370"/>
    </source>
</evidence>
<dbReference type="InterPro" id="IPR029454">
    <property type="entry name" value="ODR-4-like"/>
</dbReference>
<dbReference type="Pfam" id="PF14778">
    <property type="entry name" value="ODR4-like"/>
    <property type="match status" value="1"/>
</dbReference>
<keyword evidence="5" id="KW-0472">Membrane</keyword>
<dbReference type="PANTHER" id="PTHR33966">
    <property type="entry name" value="PROTEIN ODR-4 HOMOLOG"/>
    <property type="match status" value="1"/>
</dbReference>
<name>A0A0E0I680_ORYNI</name>
<keyword evidence="7" id="KW-1185">Reference proteome</keyword>